<dbReference type="SUPFAM" id="SSF81296">
    <property type="entry name" value="E set domains"/>
    <property type="match status" value="1"/>
</dbReference>
<feature type="compositionally biased region" description="Polar residues" evidence="5">
    <location>
        <begin position="993"/>
        <end position="1003"/>
    </location>
</feature>
<dbReference type="KEGG" id="asau:88171774"/>
<reference evidence="8 9" key="1">
    <citation type="submission" date="2023-10" db="EMBL/GenBank/DDBJ databases">
        <title>Draft Genome Sequence of Candida saopaulonensis from a very Premature Infant with Sepsis.</title>
        <authorList>
            <person name="Ning Y."/>
            <person name="Dai R."/>
            <person name="Xiao M."/>
            <person name="Xu Y."/>
            <person name="Yan Q."/>
            <person name="Zhang L."/>
        </authorList>
    </citation>
    <scope>NUCLEOTIDE SEQUENCE [LARGE SCALE GENOMIC DNA]</scope>
    <source>
        <strain evidence="8 9">19XY460</strain>
    </source>
</reference>
<dbReference type="SMART" id="SM00248">
    <property type="entry name" value="ANK"/>
    <property type="match status" value="2"/>
</dbReference>
<feature type="compositionally biased region" description="Polar residues" evidence="5">
    <location>
        <begin position="726"/>
        <end position="747"/>
    </location>
</feature>
<keyword evidence="9" id="KW-1185">Reference proteome</keyword>
<proteinExistence type="predicted"/>
<dbReference type="InterPro" id="IPR013783">
    <property type="entry name" value="Ig-like_fold"/>
</dbReference>
<feature type="compositionally biased region" description="Acidic residues" evidence="5">
    <location>
        <begin position="1026"/>
        <end position="1044"/>
    </location>
</feature>
<sequence>MDEPIPADKDYLVEFLDPRVYDSSGARTPVSTPNGTGFATTCRGCSTGNYSQCNNCAGSTLGGSFHNEMFLRVKEEINQADLISDDILHFGPVLDLPLDAPVDGVDPFLRFDDNSDYLYTHQPDMDVSESGSPSETMITRATSTNSLSFALGGLSSEGHRPMVKTESGDLDVFTGGLSCNTLPLSILDDHEETRKELAKVKFGNPNMNPCPPTIDVMDASSVLDFLPETMAKMQYQLEVLDLPLHSRVETQIKLKFKFSPAPRELLLHVPQDLISKNKFCLADPVETLSDTLRSNMLFMDTYVMTSDLLQSCRVCSRCIKREQKRALRLKGSENNNDEEQVVKQSASSTRISALANNACVANPWDNEQMVKKAIIYNCKEIVSFLPPSGLPDDQSKLLNFSARLICYCRHHKEAKGFKLLVVVRDYLGNIKGKCVSGPIMIMDRKKTLSASSRSGVPTQNGTIGSMTPGARPASSNGATPASQRPLGMCTDAPLNPSDLTSLHPLSPNSIDDLTSDLAARGLKRKKMSYDDLYNSFSPVSNSDTNASVHAASIGGNLSGYNMNGKGGVLHIAPSTLPRVHLQQQLLSQLQLLPNDTSPCIQKIIPAQGPCRGGIEVTLLGYNFRPGLIVKFGAKNALATHCWSESTIVTYLPPSAHAGQVLVSFENEVIDQAAIAQNQHTVFTYTDDTDRQLIELALQIVGLKMNGKLEDAKNIAKRIVGLDKNTDGSNQGLPQQANGGSHNASPMDQQEHQMWYDNAHRAVQTLTRSDLSTEEILINFMSLVDLPNCPIIIPNWNLANLQGQTLAHLACLKNYSKLVRFLISHGTKLNVKDNLGLTPFFMALTGGYRSLMELLLAYRPTWNLKLSNDKYLKDYCDMNVLDIFERLEAGDNGGAGARSASSAAAADRRNSGSQHQYSSSNGSQRRRKSSSVDEPLNRSLSLDSLNSINMNSYGRHVSRMITESVSEEKGGDSFMAHNESAVDDYDSGIHSGPAQLNSASSFGNESDFADSELDSDDDLYIHHSESDYEDYDYEDDIDTSDDGEESAERAQNPEFKNLTDAQGLATLSAEDSDITDGSPRSKLKKRGFWNKMKRTIFSLAPDETTNLPSYDDLFPGGSGEMRPKLEMERALNQASSAQELSASPSSQMAMKVDDDAGIALDLSEDIALSYINRPRTTVRNDKMLLFFWIPVLILISSLFIYVSITGYKVQVIEHFKEKARNTLGNVMVGNERLARVFRKNQIGQLI</sequence>
<dbReference type="SMART" id="SM00429">
    <property type="entry name" value="IPT"/>
    <property type="match status" value="1"/>
</dbReference>
<dbReference type="Gene3D" id="2.60.40.10">
    <property type="entry name" value="Immunoglobulins"/>
    <property type="match status" value="1"/>
</dbReference>
<feature type="compositionally biased region" description="Polar residues" evidence="5">
    <location>
        <begin position="450"/>
        <end position="465"/>
    </location>
</feature>
<dbReference type="PROSITE" id="PS50297">
    <property type="entry name" value="ANK_REP_REGION"/>
    <property type="match status" value="1"/>
</dbReference>
<dbReference type="InterPro" id="IPR036770">
    <property type="entry name" value="Ankyrin_rpt-contain_sf"/>
</dbReference>
<dbReference type="GO" id="GO:2001280">
    <property type="term" value="P:positive regulation of unsaturated fatty acid biosynthetic process"/>
    <property type="evidence" value="ECO:0007669"/>
    <property type="project" value="UniProtKB-ARBA"/>
</dbReference>
<dbReference type="GO" id="GO:0005789">
    <property type="term" value="C:endoplasmic reticulum membrane"/>
    <property type="evidence" value="ECO:0007669"/>
    <property type="project" value="UniProtKB-ARBA"/>
</dbReference>
<accession>A0AAX4H4Q3</accession>
<evidence type="ECO:0000256" key="4">
    <source>
        <dbReference type="PROSITE-ProRule" id="PRU00023"/>
    </source>
</evidence>
<evidence type="ECO:0000256" key="2">
    <source>
        <dbReference type="ARBA" id="ARBA00022737"/>
    </source>
</evidence>
<feature type="repeat" description="ANK" evidence="4">
    <location>
        <begin position="801"/>
        <end position="833"/>
    </location>
</feature>
<feature type="region of interest" description="Disordered" evidence="5">
    <location>
        <begin position="725"/>
        <end position="747"/>
    </location>
</feature>
<dbReference type="GeneID" id="88171774"/>
<dbReference type="PROSITE" id="PS50088">
    <property type="entry name" value="ANK_REPEAT"/>
    <property type="match status" value="1"/>
</dbReference>
<dbReference type="FunFam" id="2.60.40.10:FF:001880">
    <property type="entry name" value="Mga2p"/>
    <property type="match status" value="1"/>
</dbReference>
<dbReference type="Proteomes" id="UP001338582">
    <property type="component" value="Chromosome 1"/>
</dbReference>
<feature type="region of interest" description="Disordered" evidence="5">
    <location>
        <begin position="983"/>
        <end position="1059"/>
    </location>
</feature>
<dbReference type="GO" id="GO:0045944">
    <property type="term" value="P:positive regulation of transcription by RNA polymerase II"/>
    <property type="evidence" value="ECO:0007669"/>
    <property type="project" value="UniProtKB-ARBA"/>
</dbReference>
<dbReference type="AlphaFoldDB" id="A0AAX4H4Q3"/>
<dbReference type="InterPro" id="IPR002110">
    <property type="entry name" value="Ankyrin_rpt"/>
</dbReference>
<keyword evidence="6" id="KW-0472">Membrane</keyword>
<dbReference type="InterPro" id="IPR014756">
    <property type="entry name" value="Ig_E-set"/>
</dbReference>
<dbReference type="Pfam" id="PF25603">
    <property type="entry name" value="SPT23_MGA2_DBD"/>
    <property type="match status" value="1"/>
</dbReference>
<protein>
    <recommendedName>
        <fullName evidence="7">IPT/TIG domain-containing protein</fullName>
    </recommendedName>
</protein>
<dbReference type="RefSeq" id="XP_062875851.1">
    <property type="nucleotide sequence ID" value="XM_063019781.1"/>
</dbReference>
<keyword evidence="3 4" id="KW-0040">ANK repeat</keyword>
<dbReference type="GO" id="GO:0030466">
    <property type="term" value="P:silent mating-type cassette heterochromatin formation"/>
    <property type="evidence" value="ECO:0007669"/>
    <property type="project" value="UniProtKB-ARBA"/>
</dbReference>
<feature type="transmembrane region" description="Helical" evidence="6">
    <location>
        <begin position="1182"/>
        <end position="1203"/>
    </location>
</feature>
<dbReference type="GO" id="GO:0005634">
    <property type="term" value="C:nucleus"/>
    <property type="evidence" value="ECO:0007669"/>
    <property type="project" value="UniProtKB-ARBA"/>
</dbReference>
<evidence type="ECO:0000313" key="8">
    <source>
        <dbReference type="EMBL" id="WPK23465.1"/>
    </source>
</evidence>
<dbReference type="InterPro" id="IPR002909">
    <property type="entry name" value="IPT_dom"/>
</dbReference>
<evidence type="ECO:0000256" key="6">
    <source>
        <dbReference type="SAM" id="Phobius"/>
    </source>
</evidence>
<organism evidence="8 9">
    <name type="scientific">Australozyma saopauloensis</name>
    <dbReference type="NCBI Taxonomy" id="291208"/>
    <lineage>
        <taxon>Eukaryota</taxon>
        <taxon>Fungi</taxon>
        <taxon>Dikarya</taxon>
        <taxon>Ascomycota</taxon>
        <taxon>Saccharomycotina</taxon>
        <taxon>Pichiomycetes</taxon>
        <taxon>Metschnikowiaceae</taxon>
        <taxon>Australozyma</taxon>
    </lineage>
</organism>
<feature type="compositionally biased region" description="Acidic residues" evidence="5">
    <location>
        <begin position="1006"/>
        <end position="1017"/>
    </location>
</feature>
<feature type="region of interest" description="Disordered" evidence="5">
    <location>
        <begin position="450"/>
        <end position="484"/>
    </location>
</feature>
<feature type="domain" description="IPT/TIG" evidence="7">
    <location>
        <begin position="597"/>
        <end position="685"/>
    </location>
</feature>
<name>A0AAX4H4Q3_9ASCO</name>
<dbReference type="Pfam" id="PF12796">
    <property type="entry name" value="Ank_2"/>
    <property type="match status" value="1"/>
</dbReference>
<evidence type="ECO:0000256" key="1">
    <source>
        <dbReference type="ARBA" id="ARBA00022553"/>
    </source>
</evidence>
<dbReference type="InterPro" id="IPR057962">
    <property type="entry name" value="SPT23_MGA2_DBD"/>
</dbReference>
<evidence type="ECO:0000256" key="5">
    <source>
        <dbReference type="SAM" id="MobiDB-lite"/>
    </source>
</evidence>
<evidence type="ECO:0000256" key="3">
    <source>
        <dbReference type="ARBA" id="ARBA00023043"/>
    </source>
</evidence>
<dbReference type="SUPFAM" id="SSF48403">
    <property type="entry name" value="Ankyrin repeat"/>
    <property type="match status" value="1"/>
</dbReference>
<feature type="compositionally biased region" description="Polar residues" evidence="5">
    <location>
        <begin position="473"/>
        <end position="482"/>
    </location>
</feature>
<dbReference type="PANTHER" id="PTHR24171">
    <property type="entry name" value="ANKYRIN REPEAT DOMAIN-CONTAINING PROTEIN 39-RELATED"/>
    <property type="match status" value="1"/>
</dbReference>
<keyword evidence="2" id="KW-0677">Repeat</keyword>
<evidence type="ECO:0000259" key="7">
    <source>
        <dbReference type="SMART" id="SM00429"/>
    </source>
</evidence>
<keyword evidence="6" id="KW-1133">Transmembrane helix</keyword>
<feature type="compositionally biased region" description="Polar residues" evidence="5">
    <location>
        <begin position="913"/>
        <end position="922"/>
    </location>
</feature>
<dbReference type="CDD" id="cd00102">
    <property type="entry name" value="IPT"/>
    <property type="match status" value="1"/>
</dbReference>
<keyword evidence="6" id="KW-0812">Transmembrane</keyword>
<keyword evidence="1" id="KW-0597">Phosphoprotein</keyword>
<evidence type="ECO:0000313" key="9">
    <source>
        <dbReference type="Proteomes" id="UP001338582"/>
    </source>
</evidence>
<gene>
    <name evidence="8" type="ORF">PUMCH_000706</name>
</gene>
<dbReference type="EMBL" id="CP138894">
    <property type="protein sequence ID" value="WPK23465.1"/>
    <property type="molecule type" value="Genomic_DNA"/>
</dbReference>
<dbReference type="Pfam" id="PF01833">
    <property type="entry name" value="TIG"/>
    <property type="match status" value="1"/>
</dbReference>
<dbReference type="GO" id="GO:0033554">
    <property type="term" value="P:cellular response to stress"/>
    <property type="evidence" value="ECO:0007669"/>
    <property type="project" value="UniProtKB-ARBA"/>
</dbReference>
<feature type="region of interest" description="Disordered" evidence="5">
    <location>
        <begin position="892"/>
        <end position="937"/>
    </location>
</feature>
<dbReference type="Gene3D" id="1.25.40.20">
    <property type="entry name" value="Ankyrin repeat-containing domain"/>
    <property type="match status" value="1"/>
</dbReference>